<accession>A0A1E5C3K8</accession>
<sequence>MTEITVYQANLAEQWWQSLLGFMTQGGPILWGLAIVAGVCWLLVAERILFLALIFPNTHQSLVSRWQTRDNPASWASRVIRDGWLFDAHVLLFRHLNLIKGLVVICPMLGLLGTVTGMITVFDVIAMDGTSEPRSMAAGISMATLPTLAGMVIALTGMFAHARLFKACERREASLSKALRSQQ</sequence>
<feature type="transmembrane region" description="Helical" evidence="7">
    <location>
        <begin position="102"/>
        <end position="125"/>
    </location>
</feature>
<evidence type="ECO:0000256" key="5">
    <source>
        <dbReference type="ARBA" id="ARBA00023136"/>
    </source>
</evidence>
<feature type="domain" description="MotA/TolQ/ExbB proton channel" evidence="8">
    <location>
        <begin position="92"/>
        <end position="173"/>
    </location>
</feature>
<dbReference type="PANTHER" id="PTHR30625">
    <property type="entry name" value="PROTEIN TOLQ"/>
    <property type="match status" value="1"/>
</dbReference>
<dbReference type="PANTHER" id="PTHR30625:SF18">
    <property type="entry name" value="TONB2 ENERGY TRANSDUCTION SYSTEM INNER MEMBRANE COMPONENT EXBB"/>
    <property type="match status" value="1"/>
</dbReference>
<evidence type="ECO:0000256" key="4">
    <source>
        <dbReference type="ARBA" id="ARBA00022989"/>
    </source>
</evidence>
<dbReference type="AlphaFoldDB" id="A0A1E5C3K8"/>
<keyword evidence="4 7" id="KW-1133">Transmembrane helix</keyword>
<evidence type="ECO:0000256" key="1">
    <source>
        <dbReference type="ARBA" id="ARBA00004651"/>
    </source>
</evidence>
<evidence type="ECO:0000313" key="10">
    <source>
        <dbReference type="Proteomes" id="UP000095039"/>
    </source>
</evidence>
<keyword evidence="5 7" id="KW-0472">Membrane</keyword>
<evidence type="ECO:0000256" key="7">
    <source>
        <dbReference type="SAM" id="Phobius"/>
    </source>
</evidence>
<dbReference type="Proteomes" id="UP000095039">
    <property type="component" value="Unassembled WGS sequence"/>
</dbReference>
<protein>
    <recommendedName>
        <fullName evidence="8">MotA/TolQ/ExbB proton channel domain-containing protein</fullName>
    </recommendedName>
</protein>
<keyword evidence="3 7" id="KW-0812">Transmembrane</keyword>
<evidence type="ECO:0000256" key="6">
    <source>
        <dbReference type="RuleBase" id="RU004057"/>
    </source>
</evidence>
<keyword evidence="10" id="KW-1185">Reference proteome</keyword>
<dbReference type="Pfam" id="PF01618">
    <property type="entry name" value="MotA_ExbB"/>
    <property type="match status" value="1"/>
</dbReference>
<keyword evidence="2" id="KW-1003">Cell membrane</keyword>
<evidence type="ECO:0000256" key="3">
    <source>
        <dbReference type="ARBA" id="ARBA00022692"/>
    </source>
</evidence>
<gene>
    <name evidence="9" type="ORF">A1OK_12280</name>
</gene>
<dbReference type="GO" id="GO:0005886">
    <property type="term" value="C:plasma membrane"/>
    <property type="evidence" value="ECO:0007669"/>
    <property type="project" value="UniProtKB-SubCell"/>
</dbReference>
<dbReference type="EMBL" id="AJWN02000070">
    <property type="protein sequence ID" value="OEE60083.1"/>
    <property type="molecule type" value="Genomic_DNA"/>
</dbReference>
<keyword evidence="6" id="KW-0813">Transport</keyword>
<evidence type="ECO:0000256" key="2">
    <source>
        <dbReference type="ARBA" id="ARBA00022475"/>
    </source>
</evidence>
<dbReference type="RefSeq" id="WP_016962434.1">
    <property type="nucleotide sequence ID" value="NZ_AJWN02000070.1"/>
</dbReference>
<feature type="transmembrane region" description="Helical" evidence="7">
    <location>
        <begin position="29"/>
        <end position="55"/>
    </location>
</feature>
<evidence type="ECO:0000313" key="9">
    <source>
        <dbReference type="EMBL" id="OEE60083.1"/>
    </source>
</evidence>
<reference evidence="9 10" key="1">
    <citation type="journal article" date="2012" name="Science">
        <title>Ecological populations of bacteria act as socially cohesive units of antibiotic production and resistance.</title>
        <authorList>
            <person name="Cordero O.X."/>
            <person name="Wildschutte H."/>
            <person name="Kirkup B."/>
            <person name="Proehl S."/>
            <person name="Ngo L."/>
            <person name="Hussain F."/>
            <person name="Le Roux F."/>
            <person name="Mincer T."/>
            <person name="Polz M.F."/>
        </authorList>
    </citation>
    <scope>NUCLEOTIDE SEQUENCE [LARGE SCALE GENOMIC DNA]</scope>
    <source>
        <strain evidence="9 10">FF-454</strain>
    </source>
</reference>
<proteinExistence type="inferred from homology"/>
<organism evidence="9 10">
    <name type="scientific">Enterovibrio norvegicus FF-454</name>
    <dbReference type="NCBI Taxonomy" id="1185651"/>
    <lineage>
        <taxon>Bacteria</taxon>
        <taxon>Pseudomonadati</taxon>
        <taxon>Pseudomonadota</taxon>
        <taxon>Gammaproteobacteria</taxon>
        <taxon>Vibrionales</taxon>
        <taxon>Vibrionaceae</taxon>
        <taxon>Enterovibrio</taxon>
    </lineage>
</organism>
<comment type="similarity">
    <text evidence="6">Belongs to the exbB/tolQ family.</text>
</comment>
<comment type="caution">
    <text evidence="9">The sequence shown here is derived from an EMBL/GenBank/DDBJ whole genome shotgun (WGS) entry which is preliminary data.</text>
</comment>
<dbReference type="InterPro" id="IPR002898">
    <property type="entry name" value="MotA_ExbB_proton_chnl"/>
</dbReference>
<comment type="subcellular location">
    <subcellularLocation>
        <location evidence="1">Cell membrane</location>
        <topology evidence="1">Multi-pass membrane protein</topology>
    </subcellularLocation>
    <subcellularLocation>
        <location evidence="6">Membrane</location>
        <topology evidence="6">Multi-pass membrane protein</topology>
    </subcellularLocation>
</comment>
<keyword evidence="6" id="KW-0653">Protein transport</keyword>
<dbReference type="InterPro" id="IPR050790">
    <property type="entry name" value="ExbB/TolQ_transport"/>
</dbReference>
<evidence type="ECO:0000259" key="8">
    <source>
        <dbReference type="Pfam" id="PF01618"/>
    </source>
</evidence>
<name>A0A1E5C3K8_9GAMM</name>
<dbReference type="GO" id="GO:0017038">
    <property type="term" value="P:protein import"/>
    <property type="evidence" value="ECO:0007669"/>
    <property type="project" value="TreeGrafter"/>
</dbReference>
<feature type="transmembrane region" description="Helical" evidence="7">
    <location>
        <begin position="137"/>
        <end position="160"/>
    </location>
</feature>